<feature type="compositionally biased region" description="Basic residues" evidence="1">
    <location>
        <begin position="101"/>
        <end position="110"/>
    </location>
</feature>
<protein>
    <submittedName>
        <fullName evidence="3">Competence protein ComEA</fullName>
    </submittedName>
</protein>
<dbReference type="InterPro" id="IPR010994">
    <property type="entry name" value="RuvA_2-like"/>
</dbReference>
<dbReference type="AlphaFoldDB" id="A0A316IFP5"/>
<keyword evidence="4" id="KW-1185">Reference proteome</keyword>
<evidence type="ECO:0000256" key="2">
    <source>
        <dbReference type="SAM" id="SignalP"/>
    </source>
</evidence>
<accession>A0A316IFP5</accession>
<feature type="compositionally biased region" description="Low complexity" evidence="1">
    <location>
        <begin position="91"/>
        <end position="100"/>
    </location>
</feature>
<evidence type="ECO:0000256" key="1">
    <source>
        <dbReference type="SAM" id="MobiDB-lite"/>
    </source>
</evidence>
<dbReference type="OrthoDB" id="7510573at2"/>
<comment type="caution">
    <text evidence="3">The sequence shown here is derived from an EMBL/GenBank/DDBJ whole genome shotgun (WGS) entry which is preliminary data.</text>
</comment>
<feature type="region of interest" description="Disordered" evidence="1">
    <location>
        <begin position="91"/>
        <end position="118"/>
    </location>
</feature>
<dbReference type="InterPro" id="IPR051675">
    <property type="entry name" value="Endo/Exo/Phosphatase_dom_1"/>
</dbReference>
<dbReference type="EMBL" id="QGHC01000003">
    <property type="protein sequence ID" value="PWK92111.1"/>
    <property type="molecule type" value="Genomic_DNA"/>
</dbReference>
<evidence type="ECO:0000313" key="3">
    <source>
        <dbReference type="EMBL" id="PWK92111.1"/>
    </source>
</evidence>
<gene>
    <name evidence="3" type="ORF">C7456_103230</name>
</gene>
<dbReference type="NCBIfam" id="TIGR00426">
    <property type="entry name" value="competence protein ComEA helix-hairpin-helix repeat region"/>
    <property type="match status" value="1"/>
</dbReference>
<proteinExistence type="predicted"/>
<feature type="signal peptide" evidence="2">
    <location>
        <begin position="1"/>
        <end position="21"/>
    </location>
</feature>
<dbReference type="Proteomes" id="UP000245812">
    <property type="component" value="Unassembled WGS sequence"/>
</dbReference>
<dbReference type="GO" id="GO:0015628">
    <property type="term" value="P:protein secretion by the type II secretion system"/>
    <property type="evidence" value="ECO:0007669"/>
    <property type="project" value="TreeGrafter"/>
</dbReference>
<dbReference type="SUPFAM" id="SSF47781">
    <property type="entry name" value="RuvA domain 2-like"/>
    <property type="match status" value="1"/>
</dbReference>
<feature type="chain" id="PRO_5016395987" evidence="2">
    <location>
        <begin position="22"/>
        <end position="118"/>
    </location>
</feature>
<dbReference type="Pfam" id="PF12836">
    <property type="entry name" value="HHH_3"/>
    <property type="match status" value="1"/>
</dbReference>
<keyword evidence="2" id="KW-0732">Signal</keyword>
<dbReference type="GO" id="GO:0015627">
    <property type="term" value="C:type II protein secretion system complex"/>
    <property type="evidence" value="ECO:0007669"/>
    <property type="project" value="TreeGrafter"/>
</dbReference>
<dbReference type="RefSeq" id="WP_109722684.1">
    <property type="nucleotide sequence ID" value="NZ_MSZV01000005.1"/>
</dbReference>
<dbReference type="Gene3D" id="1.10.150.280">
    <property type="entry name" value="AF1531-like domain"/>
    <property type="match status" value="1"/>
</dbReference>
<reference evidence="3 4" key="1">
    <citation type="submission" date="2018-05" db="EMBL/GenBank/DDBJ databases">
        <title>Genomic Encyclopedia of Type Strains, Phase IV (KMG-IV): sequencing the most valuable type-strain genomes for metagenomic binning, comparative biology and taxonomic classification.</title>
        <authorList>
            <person name="Goeker M."/>
        </authorList>
    </citation>
    <scope>NUCLEOTIDE SEQUENCE [LARGE SCALE GENOMIC DNA]</scope>
    <source>
        <strain evidence="3 4">DSM 14263</strain>
    </source>
</reference>
<dbReference type="InterPro" id="IPR004509">
    <property type="entry name" value="Competence_ComEA_HhH"/>
</dbReference>
<evidence type="ECO:0000313" key="4">
    <source>
        <dbReference type="Proteomes" id="UP000245812"/>
    </source>
</evidence>
<name>A0A316IFP5_9GAMM</name>
<dbReference type="PANTHER" id="PTHR21180">
    <property type="entry name" value="ENDONUCLEASE/EXONUCLEASE/PHOSPHATASE FAMILY DOMAIN-CONTAINING PROTEIN 1"/>
    <property type="match status" value="1"/>
</dbReference>
<sequence length="118" mass="11754">MFARILAATALACALALPAFAATPVNVNKADAAAIADALDGVGLAKAQAIVAYREAHGPFKSVDELGQVKGIGQATLERNRDAILLADAGGRPAADAPAKGAHKSGKKKGQAAADAKP</sequence>
<organism evidence="3 4">
    <name type="scientific">Fulvimonas soli</name>
    <dbReference type="NCBI Taxonomy" id="155197"/>
    <lineage>
        <taxon>Bacteria</taxon>
        <taxon>Pseudomonadati</taxon>
        <taxon>Pseudomonadota</taxon>
        <taxon>Gammaproteobacteria</taxon>
        <taxon>Lysobacterales</taxon>
        <taxon>Rhodanobacteraceae</taxon>
        <taxon>Fulvimonas</taxon>
    </lineage>
</organism>
<dbReference type="PANTHER" id="PTHR21180:SF32">
    <property type="entry name" value="ENDONUCLEASE_EXONUCLEASE_PHOSPHATASE FAMILY DOMAIN-CONTAINING PROTEIN 1"/>
    <property type="match status" value="1"/>
</dbReference>